<feature type="non-terminal residue" evidence="2">
    <location>
        <position position="717"/>
    </location>
</feature>
<feature type="region of interest" description="Disordered" evidence="1">
    <location>
        <begin position="614"/>
        <end position="653"/>
    </location>
</feature>
<dbReference type="STRING" id="93625.A0A409XTN2"/>
<sequence length="717" mass="82563">MTSNATPSRPSSNAGLQHREPLSQPSSNAGRLPETARTPERVMDDLQYQSNEQHADEGGDKDNDVDDKDEEYEDDGVKGHESEGDIPDDLDARLEPVWILNNVDQEIRHAQIKNKATLFVEDAMDHKDESIDRQSDQYLLLVVKTAGHLAKRYKQIKAAKENDRSYTPMSQILGTTGSLIYSDVLEKLGNHPNVTVRHKVGRAELWVDRVAYQKMQNEGIRDKGESHIEDQGITFDGHIAKEAMQTPQMLPDNTSLPPPRVKNEATSLPPKEIPGYAQPRVREPRRSPLAKETSPNMRGFSMPRTNRDDMDEPGIPEAKLVHKKAMEDRLVKLMDETLAIQMVFPAGFKFNQKMDTSEKYAGSPKFADLENWLSSLCYRFAVRQMGGPELDRVRTMLLIEHLEGEALQFYSRHVTNVKRSKFNWTFETVILALYERFVHPSSMQDAREGFKKAKFIANKGVQGFYDILLEYAQNMYEWPDEYTILEAFLDGIPEYIRIHLLRDKGLSPEMHSISDFVSYAVRYEDRVKTLNYYQKKHTSTTTDTTPRIRDAREASRPLRPFQQSRPLDPIAIRAYDSRELQIKPKSDWRAREHNAQHNAQQWKRLLCDENEELHPQGDVKAAKKTEPKKDTYHKEQVPLKEKHPQATPHTEKNISVQATVNGSSSYCQPTSSKTKIEDLITDEMEEKVNQQTIAQENNRKTTRRFWDRPIEVFTLPH</sequence>
<dbReference type="Proteomes" id="UP000283269">
    <property type="component" value="Unassembled WGS sequence"/>
</dbReference>
<dbReference type="EMBL" id="NHYD01000434">
    <property type="protein sequence ID" value="PPQ94192.1"/>
    <property type="molecule type" value="Genomic_DNA"/>
</dbReference>
<comment type="caution">
    <text evidence="2">The sequence shown here is derived from an EMBL/GenBank/DDBJ whole genome shotgun (WGS) entry which is preliminary data.</text>
</comment>
<gene>
    <name evidence="2" type="ORF">CVT25_003782</name>
</gene>
<dbReference type="OrthoDB" id="3060267at2759"/>
<evidence type="ECO:0000256" key="1">
    <source>
        <dbReference type="SAM" id="MobiDB-lite"/>
    </source>
</evidence>
<protein>
    <submittedName>
        <fullName evidence="2">Uncharacterized protein</fullName>
    </submittedName>
</protein>
<dbReference type="AlphaFoldDB" id="A0A409XTN2"/>
<name>A0A409XTN2_PSICY</name>
<feature type="region of interest" description="Disordered" evidence="1">
    <location>
        <begin position="1"/>
        <end position="89"/>
    </location>
</feature>
<feature type="compositionally biased region" description="Basic and acidic residues" evidence="1">
    <location>
        <begin position="614"/>
        <end position="652"/>
    </location>
</feature>
<organism evidence="2 3">
    <name type="scientific">Psilocybe cyanescens</name>
    <dbReference type="NCBI Taxonomy" id="93625"/>
    <lineage>
        <taxon>Eukaryota</taxon>
        <taxon>Fungi</taxon>
        <taxon>Dikarya</taxon>
        <taxon>Basidiomycota</taxon>
        <taxon>Agaricomycotina</taxon>
        <taxon>Agaricomycetes</taxon>
        <taxon>Agaricomycetidae</taxon>
        <taxon>Agaricales</taxon>
        <taxon>Agaricineae</taxon>
        <taxon>Strophariaceae</taxon>
        <taxon>Psilocybe</taxon>
    </lineage>
</organism>
<feature type="compositionally biased region" description="Acidic residues" evidence="1">
    <location>
        <begin position="63"/>
        <end position="74"/>
    </location>
</feature>
<keyword evidence="3" id="KW-1185">Reference proteome</keyword>
<feature type="region of interest" description="Disordered" evidence="1">
    <location>
        <begin position="261"/>
        <end position="314"/>
    </location>
</feature>
<accession>A0A409XTN2</accession>
<feature type="compositionally biased region" description="Basic and acidic residues" evidence="1">
    <location>
        <begin position="53"/>
        <end position="62"/>
    </location>
</feature>
<feature type="compositionally biased region" description="Polar residues" evidence="1">
    <location>
        <begin position="1"/>
        <end position="15"/>
    </location>
</feature>
<proteinExistence type="predicted"/>
<dbReference type="InParanoid" id="A0A409XTN2"/>
<evidence type="ECO:0000313" key="3">
    <source>
        <dbReference type="Proteomes" id="UP000283269"/>
    </source>
</evidence>
<evidence type="ECO:0000313" key="2">
    <source>
        <dbReference type="EMBL" id="PPQ94192.1"/>
    </source>
</evidence>
<reference evidence="2 3" key="1">
    <citation type="journal article" date="2018" name="Evol. Lett.">
        <title>Horizontal gene cluster transfer increased hallucinogenic mushroom diversity.</title>
        <authorList>
            <person name="Reynolds H.T."/>
            <person name="Vijayakumar V."/>
            <person name="Gluck-Thaler E."/>
            <person name="Korotkin H.B."/>
            <person name="Matheny P.B."/>
            <person name="Slot J.C."/>
        </authorList>
    </citation>
    <scope>NUCLEOTIDE SEQUENCE [LARGE SCALE GENOMIC DNA]</scope>
    <source>
        <strain evidence="2 3">2631</strain>
    </source>
</reference>